<feature type="region of interest" description="Disordered" evidence="6">
    <location>
        <begin position="144"/>
        <end position="176"/>
    </location>
</feature>
<dbReference type="GO" id="GO:0005737">
    <property type="term" value="C:cytoplasm"/>
    <property type="evidence" value="ECO:0007669"/>
    <property type="project" value="UniProtKB-SubCell"/>
</dbReference>
<dbReference type="Pfam" id="PF02814">
    <property type="entry name" value="UreE_N"/>
    <property type="match status" value="1"/>
</dbReference>
<dbReference type="AlphaFoldDB" id="A0A1Q2M9D4"/>
<name>A0A1Q2M9D4_9GAMM</name>
<gene>
    <name evidence="5" type="primary">ureE</name>
    <name evidence="8" type="ORF">Mag101_02810</name>
</gene>
<feature type="domain" description="UreE urease accessory N-terminal" evidence="7">
    <location>
        <begin position="1"/>
        <end position="65"/>
    </location>
</feature>
<dbReference type="SUPFAM" id="SSF69287">
    <property type="entry name" value="Urease metallochaperone UreE, N-terminal domain"/>
    <property type="match status" value="1"/>
</dbReference>
<evidence type="ECO:0000256" key="3">
    <source>
        <dbReference type="ARBA" id="ARBA00022596"/>
    </source>
</evidence>
<evidence type="ECO:0000313" key="9">
    <source>
        <dbReference type="Proteomes" id="UP000188219"/>
    </source>
</evidence>
<evidence type="ECO:0000256" key="5">
    <source>
        <dbReference type="HAMAP-Rule" id="MF_00822"/>
    </source>
</evidence>
<evidence type="ECO:0000256" key="4">
    <source>
        <dbReference type="ARBA" id="ARBA00023186"/>
    </source>
</evidence>
<evidence type="ECO:0000313" key="8">
    <source>
        <dbReference type="EMBL" id="AQQ69345.1"/>
    </source>
</evidence>
<dbReference type="GO" id="GO:0016151">
    <property type="term" value="F:nickel cation binding"/>
    <property type="evidence" value="ECO:0007669"/>
    <property type="project" value="UniProtKB-UniRule"/>
</dbReference>
<evidence type="ECO:0000256" key="2">
    <source>
        <dbReference type="ARBA" id="ARBA00022490"/>
    </source>
</evidence>
<keyword evidence="2 5" id="KW-0963">Cytoplasm</keyword>
<dbReference type="Pfam" id="PF05194">
    <property type="entry name" value="UreE_C"/>
    <property type="match status" value="1"/>
</dbReference>
<dbReference type="InterPro" id="IPR007864">
    <property type="entry name" value="UreE_C_dom"/>
</dbReference>
<comment type="subcellular location">
    <subcellularLocation>
        <location evidence="1 5">Cytoplasm</location>
    </subcellularLocation>
</comment>
<evidence type="ECO:0000256" key="1">
    <source>
        <dbReference type="ARBA" id="ARBA00004496"/>
    </source>
</evidence>
<dbReference type="STRING" id="260552.Mag101_02810"/>
<comment type="similarity">
    <text evidence="5">Belongs to the UreE family.</text>
</comment>
<dbReference type="PIRSF" id="PIRSF036402">
    <property type="entry name" value="Ureas_acces_UreE"/>
    <property type="match status" value="1"/>
</dbReference>
<reference evidence="8" key="1">
    <citation type="submission" date="2017-02" db="EMBL/GenBank/DDBJ databases">
        <title>Genome of Microbulbifer agarilyticus GP101.</title>
        <authorList>
            <person name="Jung J."/>
            <person name="Bae S.S."/>
            <person name="Baek K."/>
        </authorList>
    </citation>
    <scope>NUCLEOTIDE SEQUENCE [LARGE SCALE GENOMIC DNA]</scope>
    <source>
        <strain evidence="8">GP101</strain>
    </source>
</reference>
<dbReference type="GO" id="GO:0051082">
    <property type="term" value="F:unfolded protein binding"/>
    <property type="evidence" value="ECO:0007669"/>
    <property type="project" value="UniProtKB-UniRule"/>
</dbReference>
<evidence type="ECO:0000259" key="7">
    <source>
        <dbReference type="SMART" id="SM00988"/>
    </source>
</evidence>
<keyword evidence="9" id="KW-1185">Reference proteome</keyword>
<protein>
    <recommendedName>
        <fullName evidence="5">Urease accessory protein UreE</fullName>
    </recommendedName>
</protein>
<dbReference type="GO" id="GO:0006457">
    <property type="term" value="P:protein folding"/>
    <property type="evidence" value="ECO:0007669"/>
    <property type="project" value="InterPro"/>
</dbReference>
<dbReference type="InterPro" id="IPR004029">
    <property type="entry name" value="UreE_N"/>
</dbReference>
<keyword evidence="4 5" id="KW-0143">Chaperone</keyword>
<comment type="function">
    <text evidence="5">Involved in urease metallocenter assembly. Binds nickel. Probably functions as a nickel donor during metallocenter assembly.</text>
</comment>
<dbReference type="Gene3D" id="3.30.70.790">
    <property type="entry name" value="UreE, C-terminal domain"/>
    <property type="match status" value="1"/>
</dbReference>
<dbReference type="SMART" id="SM00988">
    <property type="entry name" value="UreE_N"/>
    <property type="match status" value="1"/>
</dbReference>
<organism evidence="8 9">
    <name type="scientific">Microbulbifer agarilyticus</name>
    <dbReference type="NCBI Taxonomy" id="260552"/>
    <lineage>
        <taxon>Bacteria</taxon>
        <taxon>Pseudomonadati</taxon>
        <taxon>Pseudomonadota</taxon>
        <taxon>Gammaproteobacteria</taxon>
        <taxon>Cellvibrionales</taxon>
        <taxon>Microbulbiferaceae</taxon>
        <taxon>Microbulbifer</taxon>
    </lineage>
</organism>
<dbReference type="OrthoDB" id="5421304at2"/>
<dbReference type="SUPFAM" id="SSF69737">
    <property type="entry name" value="Urease metallochaperone UreE, C-terminal domain"/>
    <property type="match status" value="1"/>
</dbReference>
<dbReference type="HAMAP" id="MF_00822">
    <property type="entry name" value="UreE"/>
    <property type="match status" value="1"/>
</dbReference>
<accession>A0A1Q2M9D4</accession>
<sequence length="176" mass="19464">MDVYQRLGIRTDVAVTEQVVLDHLQRDRGRLRATTLGGHEIRIFLERGKPLLVGEILQSECGKNIQVVGADEPVTTAYAADWQTFSRACYHLGNRHVKLQIASADGERWLRITPDHVLEEMLGLLGLTLESECAVFVPESGAYSGGHGHASSHSHSHDHSHGHSNNADAAHEHHHH</sequence>
<keyword evidence="3 5" id="KW-0533">Nickel</keyword>
<dbReference type="EMBL" id="CP019650">
    <property type="protein sequence ID" value="AQQ69345.1"/>
    <property type="molecule type" value="Genomic_DNA"/>
</dbReference>
<proteinExistence type="inferred from homology"/>
<dbReference type="Proteomes" id="UP000188219">
    <property type="component" value="Chromosome"/>
</dbReference>
<evidence type="ECO:0000256" key="6">
    <source>
        <dbReference type="SAM" id="MobiDB-lite"/>
    </source>
</evidence>
<dbReference type="InterPro" id="IPR036118">
    <property type="entry name" value="UreE_N_sf"/>
</dbReference>
<dbReference type="GO" id="GO:0019627">
    <property type="term" value="P:urea metabolic process"/>
    <property type="evidence" value="ECO:0007669"/>
    <property type="project" value="InterPro"/>
</dbReference>
<dbReference type="GO" id="GO:0065003">
    <property type="term" value="P:protein-containing complex assembly"/>
    <property type="evidence" value="ECO:0007669"/>
    <property type="project" value="InterPro"/>
</dbReference>
<dbReference type="InterPro" id="IPR012406">
    <property type="entry name" value="UreE"/>
</dbReference>
<dbReference type="Gene3D" id="2.60.260.20">
    <property type="entry name" value="Urease metallochaperone UreE, N-terminal domain"/>
    <property type="match status" value="1"/>
</dbReference>
<dbReference type="KEGG" id="maga:Mag101_02810"/>